<evidence type="ECO:0000313" key="2">
    <source>
        <dbReference type="Proteomes" id="UP001225356"/>
    </source>
</evidence>
<evidence type="ECO:0000313" key="1">
    <source>
        <dbReference type="EMBL" id="MDP9850355.1"/>
    </source>
</evidence>
<comment type="caution">
    <text evidence="1">The sequence shown here is derived from an EMBL/GenBank/DDBJ whole genome shotgun (WGS) entry which is preliminary data.</text>
</comment>
<accession>A0ABT9QVA2</accession>
<keyword evidence="2" id="KW-1185">Reference proteome</keyword>
<organism evidence="1 2">
    <name type="scientific">Streptosporangium lutulentum</name>
    <dbReference type="NCBI Taxonomy" id="1461250"/>
    <lineage>
        <taxon>Bacteria</taxon>
        <taxon>Bacillati</taxon>
        <taxon>Actinomycetota</taxon>
        <taxon>Actinomycetes</taxon>
        <taxon>Streptosporangiales</taxon>
        <taxon>Streptosporangiaceae</taxon>
        <taxon>Streptosporangium</taxon>
    </lineage>
</organism>
<proteinExistence type="predicted"/>
<protein>
    <recommendedName>
        <fullName evidence="3">DUF222 domain-containing protein</fullName>
    </recommendedName>
</protein>
<name>A0ABT9QVA2_9ACTN</name>
<sequence length="269" mass="29306">MLHPEQNRTLSLGGLSFGESDWQTGADGLTKRLMDSPTWRRGETTWQGTLWYASCGQQICIPHGFLEERVGWHQVETASHAFACVELGLPFTTPPQALIRLLTIAQSSDQAVAELAQKGHPELTCQLLSTIVARTGKQLDPDDTPTAEFRAITIDDGRSKRGDRVRAALSAWHAVAPESADDCEGVGHRAEMMLADVLHLLADEDSEVAEVIISAVGLFIEERTRQEPRSEHWNLTSFGAELIGELIGAVNHQGGPAHQMLGTALLNAT</sequence>
<gene>
    <name evidence="1" type="ORF">J2853_009651</name>
</gene>
<evidence type="ECO:0008006" key="3">
    <source>
        <dbReference type="Google" id="ProtNLM"/>
    </source>
</evidence>
<dbReference type="Proteomes" id="UP001225356">
    <property type="component" value="Unassembled WGS sequence"/>
</dbReference>
<dbReference type="EMBL" id="JAUSQU010000003">
    <property type="protein sequence ID" value="MDP9850355.1"/>
    <property type="molecule type" value="Genomic_DNA"/>
</dbReference>
<reference evidence="1 2" key="1">
    <citation type="submission" date="2023-07" db="EMBL/GenBank/DDBJ databases">
        <title>Sequencing the genomes of 1000 actinobacteria strains.</title>
        <authorList>
            <person name="Klenk H.-P."/>
        </authorList>
    </citation>
    <scope>NUCLEOTIDE SEQUENCE [LARGE SCALE GENOMIC DNA]</scope>
    <source>
        <strain evidence="1 2">DSM 46740</strain>
    </source>
</reference>
<dbReference type="RefSeq" id="WP_307569330.1">
    <property type="nucleotide sequence ID" value="NZ_JAUSQU010000003.1"/>
</dbReference>